<dbReference type="InterPro" id="IPR029044">
    <property type="entry name" value="Nucleotide-diphossugar_trans"/>
</dbReference>
<organism evidence="2 3">
    <name type="scientific">Candidatus Daviesbacteria bacterium GW2011_GWC2_40_12</name>
    <dbReference type="NCBI Taxonomy" id="1618431"/>
    <lineage>
        <taxon>Bacteria</taxon>
        <taxon>Candidatus Daviesiibacteriota</taxon>
    </lineage>
</organism>
<gene>
    <name evidence="2" type="ORF">UT77_C0011G0016</name>
</gene>
<dbReference type="InterPro" id="IPR050486">
    <property type="entry name" value="Mannose-1P_guanyltransferase"/>
</dbReference>
<evidence type="ECO:0000259" key="1">
    <source>
        <dbReference type="Pfam" id="PF00483"/>
    </source>
</evidence>
<dbReference type="EMBL" id="LBYB01000011">
    <property type="protein sequence ID" value="KKR41445.1"/>
    <property type="molecule type" value="Genomic_DNA"/>
</dbReference>
<dbReference type="SUPFAM" id="SSF53448">
    <property type="entry name" value="Nucleotide-diphospho-sugar transferases"/>
    <property type="match status" value="1"/>
</dbReference>
<proteinExistence type="predicted"/>
<feature type="domain" description="Nucleotidyl transferase" evidence="1">
    <location>
        <begin position="5"/>
        <end position="197"/>
    </location>
</feature>
<keyword evidence="2" id="KW-0808">Transferase</keyword>
<dbReference type="AlphaFoldDB" id="A0A0G0T2W4"/>
<dbReference type="Proteomes" id="UP000034881">
    <property type="component" value="Unassembled WGS sequence"/>
</dbReference>
<evidence type="ECO:0000313" key="3">
    <source>
        <dbReference type="Proteomes" id="UP000034881"/>
    </source>
</evidence>
<dbReference type="PANTHER" id="PTHR22572">
    <property type="entry name" value="SUGAR-1-PHOSPHATE GUANYL TRANSFERASE"/>
    <property type="match status" value="1"/>
</dbReference>
<sequence>MVKSAIILAGGKGERLRPYTNDRPKVMVEVAGKPILAWQIEWLKAHGITKFILTVSYMHEVVQEYFGDGSKFGIEVDYSIEETPLGRGGGIKKAFQSPLIAGEDNVVVCNGDIITKLNLTNMINNHLDKKALVSLLLVPYISRWGVVKVDEQNQITGFEEKPKLPYWINGGIYLFNKEVEPMLPEMGDHEKETFPKIPKEKFLGFKDEGFWRAVDVVKDKSEAESFLETGKVEFS</sequence>
<dbReference type="InterPro" id="IPR005835">
    <property type="entry name" value="NTP_transferase_dom"/>
</dbReference>
<protein>
    <submittedName>
        <fullName evidence="2">Nucleotidyl transferase</fullName>
    </submittedName>
</protein>
<accession>A0A0G0T2W4</accession>
<dbReference type="Pfam" id="PF00483">
    <property type="entry name" value="NTP_transferase"/>
    <property type="match status" value="1"/>
</dbReference>
<dbReference type="Gene3D" id="3.90.550.10">
    <property type="entry name" value="Spore Coat Polysaccharide Biosynthesis Protein SpsA, Chain A"/>
    <property type="match status" value="1"/>
</dbReference>
<comment type="caution">
    <text evidence="2">The sequence shown here is derived from an EMBL/GenBank/DDBJ whole genome shotgun (WGS) entry which is preliminary data.</text>
</comment>
<dbReference type="GO" id="GO:0016740">
    <property type="term" value="F:transferase activity"/>
    <property type="evidence" value="ECO:0007669"/>
    <property type="project" value="UniProtKB-KW"/>
</dbReference>
<dbReference type="CDD" id="cd04181">
    <property type="entry name" value="NTP_transferase"/>
    <property type="match status" value="1"/>
</dbReference>
<evidence type="ECO:0000313" key="2">
    <source>
        <dbReference type="EMBL" id="KKR41445.1"/>
    </source>
</evidence>
<name>A0A0G0T2W4_9BACT</name>
<reference evidence="2 3" key="1">
    <citation type="journal article" date="2015" name="Nature">
        <title>rRNA introns, odd ribosomes, and small enigmatic genomes across a large radiation of phyla.</title>
        <authorList>
            <person name="Brown C.T."/>
            <person name="Hug L.A."/>
            <person name="Thomas B.C."/>
            <person name="Sharon I."/>
            <person name="Castelle C.J."/>
            <person name="Singh A."/>
            <person name="Wilkins M.J."/>
            <person name="Williams K.H."/>
            <person name="Banfield J.F."/>
        </authorList>
    </citation>
    <scope>NUCLEOTIDE SEQUENCE [LARGE SCALE GENOMIC DNA]</scope>
</reference>